<keyword evidence="3" id="KW-1003">Cell membrane</keyword>
<evidence type="ECO:0000313" key="12">
    <source>
        <dbReference type="Proteomes" id="UP000379480"/>
    </source>
</evidence>
<dbReference type="EMBL" id="CABVHY010000053">
    <property type="protein sequence ID" value="VVO43829.1"/>
    <property type="molecule type" value="Genomic_DNA"/>
</dbReference>
<dbReference type="Proteomes" id="UP000379480">
    <property type="component" value="Unassembled WGS sequence"/>
</dbReference>
<organism evidence="11 12">
    <name type="scientific">Pseudomonas fluorescens</name>
    <dbReference type="NCBI Taxonomy" id="294"/>
    <lineage>
        <taxon>Bacteria</taxon>
        <taxon>Pseudomonadati</taxon>
        <taxon>Pseudomonadota</taxon>
        <taxon>Gammaproteobacteria</taxon>
        <taxon>Pseudomonadales</taxon>
        <taxon>Pseudomonadaceae</taxon>
        <taxon>Pseudomonas</taxon>
    </lineage>
</organism>
<dbReference type="GO" id="GO:0015740">
    <property type="term" value="P:C4-dicarboxylate transport"/>
    <property type="evidence" value="ECO:0007669"/>
    <property type="project" value="TreeGrafter"/>
</dbReference>
<gene>
    <name evidence="11" type="ORF">PS723_06247</name>
</gene>
<feature type="domain" description="Tripartite ATP-independent periplasmic transporters DctQ component" evidence="10">
    <location>
        <begin position="18"/>
        <end position="136"/>
    </location>
</feature>
<keyword evidence="5 9" id="KW-0812">Transmembrane</keyword>
<dbReference type="GO" id="GO:0005886">
    <property type="term" value="C:plasma membrane"/>
    <property type="evidence" value="ECO:0007669"/>
    <property type="project" value="UniProtKB-SubCell"/>
</dbReference>
<dbReference type="GO" id="GO:0022857">
    <property type="term" value="F:transmembrane transporter activity"/>
    <property type="evidence" value="ECO:0007669"/>
    <property type="project" value="UniProtKB-UniRule"/>
</dbReference>
<comment type="function">
    <text evidence="9">Part of the tripartite ATP-independent periplasmic (TRAP) transport system.</text>
</comment>
<dbReference type="AlphaFoldDB" id="A0A5E7FWR3"/>
<comment type="subcellular location">
    <subcellularLocation>
        <location evidence="1 9">Cell inner membrane</location>
        <topology evidence="1 9">Multi-pass membrane protein</topology>
    </subcellularLocation>
</comment>
<keyword evidence="6 9" id="KW-1133">Transmembrane helix</keyword>
<feature type="transmembrane region" description="Helical" evidence="9">
    <location>
        <begin position="120"/>
        <end position="143"/>
    </location>
</feature>
<feature type="transmembrane region" description="Helical" evidence="9">
    <location>
        <begin position="81"/>
        <end position="100"/>
    </location>
</feature>
<evidence type="ECO:0000256" key="6">
    <source>
        <dbReference type="ARBA" id="ARBA00022989"/>
    </source>
</evidence>
<name>A0A5E7FWR3_PSEFL</name>
<accession>A0A5E7FWR3</accession>
<keyword evidence="2 9" id="KW-0813">Transport</keyword>
<dbReference type="PANTHER" id="PTHR35011">
    <property type="entry name" value="2,3-DIKETO-L-GULONATE TRAP TRANSPORTER SMALL PERMEASE PROTEIN YIAM"/>
    <property type="match status" value="1"/>
</dbReference>
<dbReference type="PANTHER" id="PTHR35011:SF2">
    <property type="entry name" value="2,3-DIKETO-L-GULONATE TRAP TRANSPORTER SMALL PERMEASE PROTEIN YIAM"/>
    <property type="match status" value="1"/>
</dbReference>
<evidence type="ECO:0000256" key="4">
    <source>
        <dbReference type="ARBA" id="ARBA00022519"/>
    </source>
</evidence>
<evidence type="ECO:0000256" key="1">
    <source>
        <dbReference type="ARBA" id="ARBA00004429"/>
    </source>
</evidence>
<keyword evidence="7 9" id="KW-0472">Membrane</keyword>
<keyword evidence="4 9" id="KW-0997">Cell inner membrane</keyword>
<reference evidence="11 12" key="1">
    <citation type="submission" date="2019-09" db="EMBL/GenBank/DDBJ databases">
        <authorList>
            <person name="Chandra G."/>
            <person name="Truman W A."/>
        </authorList>
    </citation>
    <scope>NUCLEOTIDE SEQUENCE [LARGE SCALE GENOMIC DNA]</scope>
    <source>
        <strain evidence="11">PS723</strain>
    </source>
</reference>
<evidence type="ECO:0000313" key="11">
    <source>
        <dbReference type="EMBL" id="VVO43829.1"/>
    </source>
</evidence>
<evidence type="ECO:0000256" key="2">
    <source>
        <dbReference type="ARBA" id="ARBA00022448"/>
    </source>
</evidence>
<dbReference type="RefSeq" id="WP_150807410.1">
    <property type="nucleotide sequence ID" value="NZ_CABVHY010000053.1"/>
</dbReference>
<dbReference type="OrthoDB" id="4964541at2"/>
<dbReference type="InterPro" id="IPR055348">
    <property type="entry name" value="DctQ"/>
</dbReference>
<evidence type="ECO:0000256" key="8">
    <source>
        <dbReference type="ARBA" id="ARBA00038436"/>
    </source>
</evidence>
<comment type="subunit">
    <text evidence="9">The complex comprises the extracytoplasmic solute receptor protein and the two transmembrane proteins.</text>
</comment>
<dbReference type="InterPro" id="IPR007387">
    <property type="entry name" value="TRAP_DctQ"/>
</dbReference>
<evidence type="ECO:0000259" key="10">
    <source>
        <dbReference type="Pfam" id="PF04290"/>
    </source>
</evidence>
<sequence length="169" mass="18927">MKIAKFWDYAAACILLTLVVITITAVTMRYFFGSPLQWTEEVSGLLMVWIVMIGGVAAERDKEHLSIPLLLDCLPKKASNLINFLVCAVSIAGLLYMAFLAYQLAMMAQFKRTQILQVSWFWIDIAVTVGAVGIAGYLTFSLIDYARDFMRKEQPQTTPLSSDSQESKV</sequence>
<evidence type="ECO:0000256" key="3">
    <source>
        <dbReference type="ARBA" id="ARBA00022475"/>
    </source>
</evidence>
<comment type="similarity">
    <text evidence="8 9">Belongs to the TRAP transporter small permease family.</text>
</comment>
<proteinExistence type="inferred from homology"/>
<protein>
    <recommendedName>
        <fullName evidence="9">TRAP transporter small permease protein</fullName>
    </recommendedName>
</protein>
<evidence type="ECO:0000256" key="7">
    <source>
        <dbReference type="ARBA" id="ARBA00023136"/>
    </source>
</evidence>
<feature type="transmembrane region" description="Helical" evidence="9">
    <location>
        <begin position="7"/>
        <end position="30"/>
    </location>
</feature>
<evidence type="ECO:0000256" key="9">
    <source>
        <dbReference type="RuleBase" id="RU369079"/>
    </source>
</evidence>
<evidence type="ECO:0000256" key="5">
    <source>
        <dbReference type="ARBA" id="ARBA00022692"/>
    </source>
</evidence>
<feature type="transmembrane region" description="Helical" evidence="9">
    <location>
        <begin position="42"/>
        <end position="60"/>
    </location>
</feature>
<dbReference type="Pfam" id="PF04290">
    <property type="entry name" value="DctQ"/>
    <property type="match status" value="1"/>
</dbReference>